<sequence>MTQALTNDSCSITFDESDPKVSQSSTQSGNNTIARNDFATPVASSSGSSFRPQSPRESLDSDPVLGAGLTEKGKNRAVDLAPALKKRRGAAGANS</sequence>
<evidence type="ECO:0000256" key="1">
    <source>
        <dbReference type="SAM" id="MobiDB-lite"/>
    </source>
</evidence>
<dbReference type="EMBL" id="VDEP01000070">
    <property type="protein sequence ID" value="KAA1133970.1"/>
    <property type="molecule type" value="Genomic_DNA"/>
</dbReference>
<dbReference type="AlphaFoldDB" id="A0A5B0S7T4"/>
<reference evidence="2 3" key="1">
    <citation type="submission" date="2019-05" db="EMBL/GenBank/DDBJ databases">
        <title>Emergence of the Ug99 lineage of the wheat stem rust pathogen through somatic hybridization.</title>
        <authorList>
            <person name="Li F."/>
            <person name="Upadhyaya N.M."/>
            <person name="Sperschneider J."/>
            <person name="Matny O."/>
            <person name="Nguyen-Phuc H."/>
            <person name="Mago R."/>
            <person name="Raley C."/>
            <person name="Miller M.E."/>
            <person name="Silverstein K.A.T."/>
            <person name="Henningsen E."/>
            <person name="Hirsch C.D."/>
            <person name="Visser B."/>
            <person name="Pretorius Z.A."/>
            <person name="Steffenson B.J."/>
            <person name="Schwessinger B."/>
            <person name="Dodds P.N."/>
            <person name="Figueroa M."/>
        </authorList>
    </citation>
    <scope>NUCLEOTIDE SEQUENCE [LARGE SCALE GENOMIC DNA]</scope>
    <source>
        <strain evidence="2 3">Ug99</strain>
    </source>
</reference>
<comment type="caution">
    <text evidence="2">The sequence shown here is derived from an EMBL/GenBank/DDBJ whole genome shotgun (WGS) entry which is preliminary data.</text>
</comment>
<feature type="region of interest" description="Disordered" evidence="1">
    <location>
        <begin position="1"/>
        <end position="95"/>
    </location>
</feature>
<gene>
    <name evidence="2" type="ORF">PGTUg99_033939</name>
</gene>
<evidence type="ECO:0000313" key="3">
    <source>
        <dbReference type="Proteomes" id="UP000325313"/>
    </source>
</evidence>
<protein>
    <submittedName>
        <fullName evidence="2">Uncharacterized protein</fullName>
    </submittedName>
</protein>
<feature type="compositionally biased region" description="Polar residues" evidence="1">
    <location>
        <begin position="1"/>
        <end position="34"/>
    </location>
</feature>
<evidence type="ECO:0000313" key="2">
    <source>
        <dbReference type="EMBL" id="KAA1133970.1"/>
    </source>
</evidence>
<accession>A0A5B0S7T4</accession>
<organism evidence="2 3">
    <name type="scientific">Puccinia graminis f. sp. tritici</name>
    <dbReference type="NCBI Taxonomy" id="56615"/>
    <lineage>
        <taxon>Eukaryota</taxon>
        <taxon>Fungi</taxon>
        <taxon>Dikarya</taxon>
        <taxon>Basidiomycota</taxon>
        <taxon>Pucciniomycotina</taxon>
        <taxon>Pucciniomycetes</taxon>
        <taxon>Pucciniales</taxon>
        <taxon>Pucciniaceae</taxon>
        <taxon>Puccinia</taxon>
    </lineage>
</organism>
<proteinExistence type="predicted"/>
<dbReference type="Proteomes" id="UP000325313">
    <property type="component" value="Unassembled WGS sequence"/>
</dbReference>
<name>A0A5B0S7T4_PUCGR</name>